<dbReference type="Gene3D" id="3.40.30.10">
    <property type="entry name" value="Glutaredoxin"/>
    <property type="match status" value="1"/>
</dbReference>
<dbReference type="CDD" id="cd03034">
    <property type="entry name" value="ArsC_ArsC"/>
    <property type="match status" value="1"/>
</dbReference>
<dbReference type="NCBIfam" id="TIGR00014">
    <property type="entry name" value="arsC"/>
    <property type="match status" value="1"/>
</dbReference>
<evidence type="ECO:0000256" key="2">
    <source>
        <dbReference type="ARBA" id="ARBA00023002"/>
    </source>
</evidence>
<dbReference type="PANTHER" id="PTHR30041:SF4">
    <property type="entry name" value="ARSENATE REDUCTASE"/>
    <property type="match status" value="1"/>
</dbReference>
<dbReference type="InterPro" id="IPR036249">
    <property type="entry name" value="Thioredoxin-like_sf"/>
</dbReference>
<comment type="similarity">
    <text evidence="1 3 4">Belongs to the ArsC family.</text>
</comment>
<protein>
    <recommendedName>
        <fullName evidence="4">Arsenate reductase</fullName>
        <ecNumber evidence="4">1.20.4.1</ecNumber>
    </recommendedName>
</protein>
<proteinExistence type="inferred from homology"/>
<evidence type="ECO:0000313" key="6">
    <source>
        <dbReference type="Proteomes" id="UP000422232"/>
    </source>
</evidence>
<dbReference type="SUPFAM" id="SSF52833">
    <property type="entry name" value="Thioredoxin-like"/>
    <property type="match status" value="1"/>
</dbReference>
<gene>
    <name evidence="5" type="primary">arsC</name>
    <name evidence="5" type="ORF">Psal009_01620</name>
</gene>
<dbReference type="Pfam" id="PF03960">
    <property type="entry name" value="ArsC"/>
    <property type="match status" value="1"/>
</dbReference>
<name>A0A9Q6PSA9_PISSA</name>
<comment type="catalytic activity">
    <reaction evidence="4">
        <text>[glutaredoxin]-dithiol + arsenate + glutathione + H(+) = glutathionyl-S-S-[glutaredoxin] + arsenite + H2O</text>
        <dbReference type="Rhea" id="RHEA:22016"/>
        <dbReference type="Rhea" id="RHEA-COMP:10729"/>
        <dbReference type="Rhea" id="RHEA-COMP:17668"/>
        <dbReference type="ChEBI" id="CHEBI:15377"/>
        <dbReference type="ChEBI" id="CHEBI:15378"/>
        <dbReference type="ChEBI" id="CHEBI:29242"/>
        <dbReference type="ChEBI" id="CHEBI:29950"/>
        <dbReference type="ChEBI" id="CHEBI:48597"/>
        <dbReference type="ChEBI" id="CHEBI:57925"/>
        <dbReference type="ChEBI" id="CHEBI:146199"/>
        <dbReference type="EC" id="1.20.4.1"/>
    </reaction>
</comment>
<evidence type="ECO:0000313" key="5">
    <source>
        <dbReference type="EMBL" id="QGO05725.1"/>
    </source>
</evidence>
<evidence type="ECO:0000256" key="4">
    <source>
        <dbReference type="RuleBase" id="RU362029"/>
    </source>
</evidence>
<dbReference type="Proteomes" id="UP000422232">
    <property type="component" value="Chromosome"/>
</dbReference>
<dbReference type="GO" id="GO:0008794">
    <property type="term" value="F:arsenate reductase (glutaredoxin) activity"/>
    <property type="evidence" value="ECO:0007669"/>
    <property type="project" value="UniProtKB-UniRule"/>
</dbReference>
<dbReference type="EC" id="1.20.4.1" evidence="4"/>
<dbReference type="EMBL" id="CP038908">
    <property type="protein sequence ID" value="QGO05725.1"/>
    <property type="molecule type" value="Genomic_DNA"/>
</dbReference>
<organism evidence="5 6">
    <name type="scientific">Piscirickettsia salmonis</name>
    <dbReference type="NCBI Taxonomy" id="1238"/>
    <lineage>
        <taxon>Bacteria</taxon>
        <taxon>Pseudomonadati</taxon>
        <taxon>Pseudomonadota</taxon>
        <taxon>Gammaproteobacteria</taxon>
        <taxon>Thiotrichales</taxon>
        <taxon>Piscirickettsiaceae</taxon>
        <taxon>Piscirickettsia</taxon>
    </lineage>
</organism>
<dbReference type="InterPro" id="IPR006660">
    <property type="entry name" value="Arsenate_reductase-like"/>
</dbReference>
<keyword evidence="2 4" id="KW-0560">Oxidoreductase</keyword>
<dbReference type="AlphaFoldDB" id="A0A9Q6PSA9"/>
<evidence type="ECO:0000256" key="3">
    <source>
        <dbReference type="PROSITE-ProRule" id="PRU01282"/>
    </source>
</evidence>
<keyword evidence="6" id="KW-1185">Reference proteome</keyword>
<reference evidence="5 6" key="1">
    <citation type="submission" date="2019-04" db="EMBL/GenBank/DDBJ databases">
        <title>Complete genome sequencing of Piscirickettsia salmonis strain Psal-009.</title>
        <authorList>
            <person name="Schober I."/>
            <person name="Bunk B."/>
            <person name="Sproer C."/>
            <person name="Carril G.P."/>
            <person name="Riedel T."/>
            <person name="Flores-Herrera P.A."/>
            <person name="Nourdin-Galindo G."/>
            <person name="Marshall S.H."/>
            <person name="Overmann J."/>
        </authorList>
    </citation>
    <scope>NUCLEOTIDE SEQUENCE [LARGE SCALE GENOMIC DNA]</scope>
    <source>
        <strain evidence="5 6">Psal-009</strain>
    </source>
</reference>
<dbReference type="InterPro" id="IPR006659">
    <property type="entry name" value="Arsenate_reductase"/>
</dbReference>
<accession>A0A9Q6PSA9</accession>
<dbReference type="GeneID" id="66740812"/>
<evidence type="ECO:0000256" key="1">
    <source>
        <dbReference type="ARBA" id="ARBA00007198"/>
    </source>
</evidence>
<dbReference type="PANTHER" id="PTHR30041">
    <property type="entry name" value="ARSENATE REDUCTASE"/>
    <property type="match status" value="1"/>
</dbReference>
<dbReference type="RefSeq" id="WP_016211464.1">
    <property type="nucleotide sequence ID" value="NZ_CP012413.1"/>
</dbReference>
<dbReference type="PROSITE" id="PS51353">
    <property type="entry name" value="ARSC"/>
    <property type="match status" value="1"/>
</dbReference>
<sequence>MTTITIYHNPRCSKSRAALAILKEKGHTANIIEYLKQGVSEQEIQQLLNQLDLSIADILRQNEDYYKTHKLNTIIDEKSLINHLIQAPKLLQRPIVIYNNKAIIARPPERVLEIL</sequence>